<proteinExistence type="predicted"/>
<dbReference type="EMBL" id="LUUG01000049">
    <property type="protein sequence ID" value="OAI07947.1"/>
    <property type="molecule type" value="Genomic_DNA"/>
</dbReference>
<comment type="caution">
    <text evidence="1">The sequence shown here is derived from an EMBL/GenBank/DDBJ whole genome shotgun (WGS) entry which is preliminary data.</text>
</comment>
<protein>
    <recommendedName>
        <fullName evidence="3">Membrane-anchored protein</fullName>
    </recommendedName>
</protein>
<dbReference type="AlphaFoldDB" id="A0A177MQ67"/>
<sequence length="440" mass="49343">MPPNLLVTTLFQIPENHPQRFILHNEVHARASSILSLPVRASYLALSLSSDEKMQERRHLKALCERFGTTPPDQDADHFSASFDAFQMSWEQHGEFSTYSFYAYDTAAEPFADPALKKVPVDWLSQISGRVIVAAHASVVSAADVNYQDEMDLSPLTTYFAGNPIVGSKVTGGAAAVFTDFRIHVDGFSRFLVVNQNLRTAQAGRLLHRLFDIEVYRVMALLAFPIARKLYPELKKADRQLYTITNSMTQPDNDDAKLLDELTALAAEVENNISTHQFRFAAASAYYQLVGQRLEDLREVRIQGIQTLGEFMKRRMEPAMHTCNSVSHRFTLVSERVSNASQLLRTKVDIIIERQNQGLLSSMALRAKMQLRMQQMVEGISMVAITYYAASLIGKIAEALHSLGWHVDAELVEGVSIPFILVIIGISTKRIHKIIANTTE</sequence>
<dbReference type="Pfam" id="PF11902">
    <property type="entry name" value="DUF3422"/>
    <property type="match status" value="1"/>
</dbReference>
<dbReference type="Proteomes" id="UP000078090">
    <property type="component" value="Unassembled WGS sequence"/>
</dbReference>
<dbReference type="InterPro" id="IPR021830">
    <property type="entry name" value="DUF3422"/>
</dbReference>
<evidence type="ECO:0000313" key="1">
    <source>
        <dbReference type="EMBL" id="OAI07947.1"/>
    </source>
</evidence>
<evidence type="ECO:0008006" key="3">
    <source>
        <dbReference type="Google" id="ProtNLM"/>
    </source>
</evidence>
<accession>A0A177MQ67</accession>
<evidence type="ECO:0000313" key="2">
    <source>
        <dbReference type="Proteomes" id="UP000078090"/>
    </source>
</evidence>
<gene>
    <name evidence="1" type="ORF">A1332_00710</name>
</gene>
<organism evidence="1 2">
    <name type="scientific">Methylomonas methanica</name>
    <dbReference type="NCBI Taxonomy" id="421"/>
    <lineage>
        <taxon>Bacteria</taxon>
        <taxon>Pseudomonadati</taxon>
        <taxon>Pseudomonadota</taxon>
        <taxon>Gammaproteobacteria</taxon>
        <taxon>Methylococcales</taxon>
        <taxon>Methylococcaceae</taxon>
        <taxon>Methylomonas</taxon>
    </lineage>
</organism>
<dbReference type="OrthoDB" id="9767470at2"/>
<reference evidence="1 2" key="1">
    <citation type="submission" date="2016-03" db="EMBL/GenBank/DDBJ databases">
        <authorList>
            <person name="Ploux O."/>
        </authorList>
    </citation>
    <scope>NUCLEOTIDE SEQUENCE [LARGE SCALE GENOMIC DNA]</scope>
    <source>
        <strain evidence="1 2">R-45363</strain>
    </source>
</reference>
<dbReference type="RefSeq" id="WP_064007407.1">
    <property type="nucleotide sequence ID" value="NZ_LUUG01000049.1"/>
</dbReference>
<name>A0A177MQ67_METMH</name>